<dbReference type="CDD" id="cd01100">
    <property type="entry name" value="APPLE_Factor_XI_like"/>
    <property type="match status" value="1"/>
</dbReference>
<dbReference type="Proteomes" id="UP000663870">
    <property type="component" value="Unassembled WGS sequence"/>
</dbReference>
<evidence type="ECO:0000259" key="4">
    <source>
        <dbReference type="PROSITE" id="PS50948"/>
    </source>
</evidence>
<evidence type="ECO:0000256" key="2">
    <source>
        <dbReference type="ARBA" id="ARBA00023157"/>
    </source>
</evidence>
<dbReference type="Pfam" id="PF01436">
    <property type="entry name" value="NHL"/>
    <property type="match status" value="2"/>
</dbReference>
<dbReference type="Proteomes" id="UP000663854">
    <property type="component" value="Unassembled WGS sequence"/>
</dbReference>
<reference evidence="5" key="1">
    <citation type="submission" date="2021-02" db="EMBL/GenBank/DDBJ databases">
        <authorList>
            <person name="Nowell W R."/>
        </authorList>
    </citation>
    <scope>NUCLEOTIDE SEQUENCE</scope>
</reference>
<organism evidence="5 7">
    <name type="scientific">Rotaria sordida</name>
    <dbReference type="NCBI Taxonomy" id="392033"/>
    <lineage>
        <taxon>Eukaryota</taxon>
        <taxon>Metazoa</taxon>
        <taxon>Spiralia</taxon>
        <taxon>Gnathifera</taxon>
        <taxon>Rotifera</taxon>
        <taxon>Eurotatoria</taxon>
        <taxon>Bdelloidea</taxon>
        <taxon>Philodinida</taxon>
        <taxon>Philodinidae</taxon>
        <taxon>Rotaria</taxon>
    </lineage>
</organism>
<feature type="domain" description="Apple" evidence="4">
    <location>
        <begin position="2"/>
        <end position="79"/>
    </location>
</feature>
<dbReference type="PROSITE" id="PS50948">
    <property type="entry name" value="PAN"/>
    <property type="match status" value="1"/>
</dbReference>
<comment type="caution">
    <text evidence="5">The sequence shown here is derived from an EMBL/GenBank/DDBJ whole genome shotgun (WGS) entry which is preliminary data.</text>
</comment>
<dbReference type="Pfam" id="PF05699">
    <property type="entry name" value="Dimer_Tnp_hAT"/>
    <property type="match status" value="1"/>
</dbReference>
<dbReference type="Gene3D" id="2.40.10.500">
    <property type="match status" value="1"/>
</dbReference>
<dbReference type="GO" id="GO:0046983">
    <property type="term" value="F:protein dimerization activity"/>
    <property type="evidence" value="ECO:0007669"/>
    <property type="project" value="InterPro"/>
</dbReference>
<dbReference type="Pfam" id="PF14291">
    <property type="entry name" value="DUF4371"/>
    <property type="match status" value="1"/>
</dbReference>
<dbReference type="GO" id="GO:0005576">
    <property type="term" value="C:extracellular region"/>
    <property type="evidence" value="ECO:0007669"/>
    <property type="project" value="InterPro"/>
</dbReference>
<dbReference type="SMART" id="SM00223">
    <property type="entry name" value="APPLE"/>
    <property type="match status" value="1"/>
</dbReference>
<dbReference type="InterPro" id="IPR052958">
    <property type="entry name" value="IFN-induced_PKR_regulator"/>
</dbReference>
<keyword evidence="2" id="KW-1015">Disulfide bond</keyword>
<feature type="repeat" description="NHL" evidence="3">
    <location>
        <begin position="352"/>
        <end position="383"/>
    </location>
</feature>
<dbReference type="PANTHER" id="PTHR46289">
    <property type="entry name" value="52 KDA REPRESSOR OF THE INHIBITOR OF THE PROTEIN KINASE-LIKE PROTEIN-RELATED"/>
    <property type="match status" value="1"/>
</dbReference>
<protein>
    <recommendedName>
        <fullName evidence="4">Apple domain-containing protein</fullName>
    </recommendedName>
</protein>
<gene>
    <name evidence="6" type="ORF">JXQ802_LOCUS46485</name>
    <name evidence="5" type="ORF">PYM288_LOCUS30721</name>
</gene>
<dbReference type="SUPFAM" id="SSF63829">
    <property type="entry name" value="Calcium-dependent phosphotriesterase"/>
    <property type="match status" value="1"/>
</dbReference>
<dbReference type="PROSITE" id="PS51125">
    <property type="entry name" value="NHL"/>
    <property type="match status" value="2"/>
</dbReference>
<dbReference type="Pfam" id="PF14295">
    <property type="entry name" value="PAN_4"/>
    <property type="match status" value="1"/>
</dbReference>
<dbReference type="InterPro" id="IPR012337">
    <property type="entry name" value="RNaseH-like_sf"/>
</dbReference>
<dbReference type="PANTHER" id="PTHR46289:SF14">
    <property type="entry name" value="DUF4371 DOMAIN-CONTAINING PROTEIN"/>
    <property type="match status" value="1"/>
</dbReference>
<evidence type="ECO:0000313" key="5">
    <source>
        <dbReference type="EMBL" id="CAF1317157.1"/>
    </source>
</evidence>
<dbReference type="GO" id="GO:0006508">
    <property type="term" value="P:proteolysis"/>
    <property type="evidence" value="ECO:0007669"/>
    <property type="project" value="InterPro"/>
</dbReference>
<dbReference type="InterPro" id="IPR003609">
    <property type="entry name" value="Pan_app"/>
</dbReference>
<evidence type="ECO:0000313" key="6">
    <source>
        <dbReference type="EMBL" id="CAF1583536.1"/>
    </source>
</evidence>
<name>A0A815EMA2_9BILA</name>
<evidence type="ECO:0000256" key="1">
    <source>
        <dbReference type="ARBA" id="ARBA00022737"/>
    </source>
</evidence>
<evidence type="ECO:0000256" key="3">
    <source>
        <dbReference type="PROSITE-ProRule" id="PRU00504"/>
    </source>
</evidence>
<dbReference type="EMBL" id="CAJNOL010004218">
    <property type="protein sequence ID" value="CAF1583536.1"/>
    <property type="molecule type" value="Genomic_DNA"/>
</dbReference>
<evidence type="ECO:0000313" key="8">
    <source>
        <dbReference type="Proteomes" id="UP000663870"/>
    </source>
</evidence>
<accession>A0A815EMA2</accession>
<evidence type="ECO:0000313" key="7">
    <source>
        <dbReference type="Proteomes" id="UP000663854"/>
    </source>
</evidence>
<feature type="repeat" description="NHL" evidence="3">
    <location>
        <begin position="105"/>
        <end position="135"/>
    </location>
</feature>
<dbReference type="EMBL" id="CAJNOH010002941">
    <property type="protein sequence ID" value="CAF1317157.1"/>
    <property type="molecule type" value="Genomic_DNA"/>
</dbReference>
<dbReference type="AlphaFoldDB" id="A0A815EMA2"/>
<dbReference type="InterPro" id="IPR011042">
    <property type="entry name" value="6-blade_b-propeller_TolB-like"/>
</dbReference>
<dbReference type="InterPro" id="IPR025398">
    <property type="entry name" value="DUF4371"/>
</dbReference>
<dbReference type="InterPro" id="IPR008906">
    <property type="entry name" value="HATC_C_dom"/>
</dbReference>
<dbReference type="SUPFAM" id="SSF53098">
    <property type="entry name" value="Ribonuclease H-like"/>
    <property type="match status" value="1"/>
</dbReference>
<dbReference type="Gene3D" id="2.120.10.30">
    <property type="entry name" value="TolB, C-terminal domain"/>
    <property type="match status" value="1"/>
</dbReference>
<proteinExistence type="predicted"/>
<dbReference type="InterPro" id="IPR001258">
    <property type="entry name" value="NHL_repeat"/>
</dbReference>
<dbReference type="Gene3D" id="3.50.4.10">
    <property type="entry name" value="Hepatocyte Growth Factor"/>
    <property type="match status" value="1"/>
</dbReference>
<keyword evidence="8" id="KW-1185">Reference proteome</keyword>
<dbReference type="CDD" id="cd05819">
    <property type="entry name" value="NHL"/>
    <property type="match status" value="1"/>
</dbReference>
<sequence>MCGGFARIDNWDIPGNDLLASPVRQPDYASCCSQCQTTPECIAFTYSPSSQRCSLKKSMGSGGYSTGDSLTGYYFNPLRRSSIDIHPNARWQQDGITVAGGNGLGSELNQLSYPWGLYVDDDQTIYVVDKGNHRIMEWKWNAISGQVVAGGNGQGKRDDQLSNPYDVIVDKERDSLIICDSSNKRVVRWTRRNGIKGETIISNISCWGLTMDENGSLYVVDDDSNAVRRYRRGESKGKVVAGGNGIGNRLDQFSHPRYVFVDRDHSVYVSEWGNNRVTKWMEHEKTGTLVAGKDEYGSSLTQLHVPKGVVVDQLGTIYVVDDGNNRVMRWFKEATQGSVIVGGNGDGEQLNQFKGPVGLSFDRDGNLYVVDYGNNRVQKFNIKSNNNTDTSEVATNISVGTSDSILVSSINNHLSPNKQSEATLPEATSSLDSMELKNDIGNYIHNRLNLSDELRYLLLTQHFVPDEKFKWPFVQRKTNNTIENRFLRLHHLNDNKPWLVYSPSKSGLFCVPCVLFAKAAGNNHLGSFVLSPCQQYGKLLGGDGQIIRHKLKNYHNDSILDAERFISVYENKCDSVVDLLVNKQKQEKIENRKRLVPIIKTIILCGHNNIPLRGHRDDGNLNIDSIVSGNFRSLLRYRIDAGDSILESHLSTASKTATYISKTTQNELIEICGDLIREQILAEVKHATFFTVIGDETTDVNTIEQFTFCLRYVFQNKVHEKFISFLPAEDRTGEGLARLILEEMKNLGLNPNFMVGQAYDGCSAMSGKFNGCHAHIKKLFPTALYLQCASHSLNLAISDSCFIIIIQNCIGSITEIYNYFNSSSKRTLYLKQIINNSNKKKLASVCDTRWVERHDAVITFGQLYPFIMTCFEKIIEEETGKNQALAFNYLKNIQSSCFIISLCILKKCLSMTLPIAAGLQAPDNDIMDCKRLVDDVLFMFKQMRNEKLNEEYGEILSEVKQLCELSGTQLTVMRGVGRQMYRPNAPAQTPEEYYRVNLFIPIMDHFIVSLTNRFSAHQWMAYNVSLLIPSMIEHKSFDDLKDSIIFYEAYLPSPHLIKEEFQLYKRKWLNEAPEDRPNNAIDAYVRCNGTFFPNIKVLLQIYATLPVTTATGERSFSTLKLVKTYLRSTMSANRLNGLAMMYVHPMINIDIEQVIDKFSKRKNRKLDFVV</sequence>
<dbReference type="InterPro" id="IPR000177">
    <property type="entry name" value="Apple"/>
</dbReference>
<keyword evidence="1" id="KW-0677">Repeat</keyword>